<feature type="transmembrane region" description="Helical" evidence="1">
    <location>
        <begin position="136"/>
        <end position="156"/>
    </location>
</feature>
<gene>
    <name evidence="2" type="ORF">CPY51_31670</name>
</gene>
<dbReference type="OrthoDB" id="7010242at2"/>
<reference evidence="2 3" key="1">
    <citation type="journal article" date="2018" name="Sci. Rep.">
        <title>Rhizobium tumorigenes sp. nov., a novel plant tumorigenic bacterium isolated from cane gall tumors on thornless blackberry.</title>
        <authorList>
            <person name="Kuzmanovi N."/>
            <person name="Smalla K."/>
            <person name="Gronow S."/>
            <person name="PuBawska J."/>
        </authorList>
    </citation>
    <scope>NUCLEOTIDE SEQUENCE [LARGE SCALE GENOMIC DNA]</scope>
    <source>
        <strain evidence="2 3">CCBAU 85046</strain>
    </source>
</reference>
<protein>
    <submittedName>
        <fullName evidence="2">Uncharacterized protein</fullName>
    </submittedName>
</protein>
<feature type="transmembrane region" description="Helical" evidence="1">
    <location>
        <begin position="84"/>
        <end position="105"/>
    </location>
</feature>
<evidence type="ECO:0000313" key="2">
    <source>
        <dbReference type="EMBL" id="PZM07422.1"/>
    </source>
</evidence>
<keyword evidence="3" id="KW-1185">Reference proteome</keyword>
<dbReference type="Proteomes" id="UP000248925">
    <property type="component" value="Unassembled WGS sequence"/>
</dbReference>
<proteinExistence type="predicted"/>
<sequence length="483" mass="51745">MNFQFLGFLTVIVGVASLAAPVGWAFSILIVSTVFGSAAAFNLPGLGGASVLVPSLFLLFFALRVFLAFGEQQIFAGLAFPRPGFVLLVLTIFGLVSAIFFPRLFEGVTQTMIVERSIGTRSLIFLQPLHFSSNNITQTVYAIGGLVCFAFTFAFLRRTAAPEAFISAILIVSISNLTFAALDIITYFSHTEYLLDFLHTANYALLTDAEKGGLKRISGTFPEASAFADFTLILFGITASLWLDRIRSRLTGIVASLSLLALIFSTSATALLGLAAILPLLVIRSLAKSRQEPGGGRPVFIVALIVAIPMIVLFIPIFMPEIATNLTEFFDEMVLSKADSDSGRERFMWNAMAYQTFLDTSGLGAGLGSARASSFALVLLSNLGVEGALIFAVFVAVTLVANTKTRLWVSTEASAVARASKVGFLAALATAFTSGTVYDLGLMFYILAGTIAALTSPLPVQAEAVSTERRRYSQQLAMLGGWR</sequence>
<evidence type="ECO:0000313" key="3">
    <source>
        <dbReference type="Proteomes" id="UP000248925"/>
    </source>
</evidence>
<keyword evidence="1" id="KW-0472">Membrane</keyword>
<evidence type="ECO:0000256" key="1">
    <source>
        <dbReference type="SAM" id="Phobius"/>
    </source>
</evidence>
<dbReference type="EMBL" id="PCDP01000083">
    <property type="protein sequence ID" value="PZM07422.1"/>
    <property type="molecule type" value="Genomic_DNA"/>
</dbReference>
<feature type="transmembrane region" description="Helical" evidence="1">
    <location>
        <begin position="168"/>
        <end position="188"/>
    </location>
</feature>
<keyword evidence="1" id="KW-1133">Transmembrane helix</keyword>
<feature type="transmembrane region" description="Helical" evidence="1">
    <location>
        <begin position="299"/>
        <end position="319"/>
    </location>
</feature>
<name>A0A2W4C175_9HYPH</name>
<dbReference type="RefSeq" id="WP_111164345.1">
    <property type="nucleotide sequence ID" value="NZ_PCDP01000083.1"/>
</dbReference>
<feature type="transmembrane region" description="Helical" evidence="1">
    <location>
        <begin position="224"/>
        <end position="243"/>
    </location>
</feature>
<feature type="transmembrane region" description="Helical" evidence="1">
    <location>
        <begin position="375"/>
        <end position="401"/>
    </location>
</feature>
<keyword evidence="1" id="KW-0812">Transmembrane</keyword>
<dbReference type="AlphaFoldDB" id="A0A2W4C175"/>
<organism evidence="2 3">
    <name type="scientific">Rhizobium tubonense</name>
    <dbReference type="NCBI Taxonomy" id="484088"/>
    <lineage>
        <taxon>Bacteria</taxon>
        <taxon>Pseudomonadati</taxon>
        <taxon>Pseudomonadota</taxon>
        <taxon>Alphaproteobacteria</taxon>
        <taxon>Hyphomicrobiales</taxon>
        <taxon>Rhizobiaceae</taxon>
        <taxon>Rhizobium/Agrobacterium group</taxon>
        <taxon>Rhizobium</taxon>
    </lineage>
</organism>
<feature type="transmembrane region" description="Helical" evidence="1">
    <location>
        <begin position="43"/>
        <end position="63"/>
    </location>
</feature>
<comment type="caution">
    <text evidence="2">The sequence shown here is derived from an EMBL/GenBank/DDBJ whole genome shotgun (WGS) entry which is preliminary data.</text>
</comment>
<accession>A0A2W4C175</accession>